<name>A0A7R9J4X2_TIMCA</name>
<dbReference type="Gene3D" id="3.40.640.10">
    <property type="entry name" value="Type I PLP-dependent aspartate aminotransferase-like (Major domain)"/>
    <property type="match status" value="1"/>
</dbReference>
<evidence type="ECO:0000259" key="14">
    <source>
        <dbReference type="Pfam" id="PF16757"/>
    </source>
</evidence>
<keyword evidence="9" id="KW-0326">Glycosidase</keyword>
<evidence type="ECO:0000256" key="1">
    <source>
        <dbReference type="ARBA" id="ARBA00000321"/>
    </source>
</evidence>
<dbReference type="SMART" id="SM00812">
    <property type="entry name" value="Alpha_L_fucos"/>
    <property type="match status" value="3"/>
</dbReference>
<dbReference type="Gene3D" id="3.20.20.80">
    <property type="entry name" value="Glycosidases"/>
    <property type="match status" value="4"/>
</dbReference>
<evidence type="ECO:0000256" key="4">
    <source>
        <dbReference type="ARBA" id="ARBA00007951"/>
    </source>
</evidence>
<evidence type="ECO:0000259" key="12">
    <source>
        <dbReference type="Pfam" id="PF00155"/>
    </source>
</evidence>
<dbReference type="InterPro" id="IPR031919">
    <property type="entry name" value="Fucosidase_C"/>
</dbReference>
<dbReference type="InterPro" id="IPR000933">
    <property type="entry name" value="Glyco_hydro_29"/>
</dbReference>
<dbReference type="InterPro" id="IPR016286">
    <property type="entry name" value="FUC_metazoa-typ"/>
</dbReference>
<dbReference type="InterPro" id="IPR057739">
    <property type="entry name" value="Glyco_hydro_29_N"/>
</dbReference>
<sequence length="2962" mass="339348">MKDLLDELSKIKSSIPNDLVVVLDHLTLQEFLSSDNPSILTLLAMIFSQLHRYINLAEYSSQENLQVRSQQYVFEKPNNTHEVEMVSKILNACYARLEMKTKEDLKGPALLTFYLSTTRIIGPHGINVLLICPGLLLTRMLRFILISSGEEERKIGIGFTCNFLKSHPSMRGECLDYLKRRSNDDEVEVVLLVINGLHRAVCLDPTVFSDDTQPLNLIAELALHHEEFIVRQRAIKTLAQVHHRYKHEEKIASSQKILVWIRNTILKHCISRPSNRDRSVVDNMWIMYLVNPHLPPGKRMDTLLQIWVSLDEDAQAGYHKLALHHIKVRSLLGQLLEIIRKPECNPEDESAVENLVYLISDQLDEKENDIKHVEKIVHLLEEDQSLQELMERLLHLGIMCSNSEITYEVALRVSHSSLMSSVRMKPRSGDWANQIVDKIKGKASEEVFYVMKEIILNVASVIFDLDSIKYLVKSVTATFLKKTDIADSRPVTLLCEVFFEYPHLGFGSQVIRFLTMLVKRFEESLFGVQFNEILVSKLKFILVNGPLKHAKYAAEFFARHLTSREDEIFQLVLQVYTQILEKPITLEFIDQNLLSSVVVGLFAKLIHPNFYETLDSLIGMRKVEFRGSDLHLCGGRVENHFGKSTFTTPKRDLNPDLSLAVYHNTRVMPQTMRPPKRVHCIKALSHYMFARVEAQESITKLFATAKKFLDNKGDYSLCKNYSPASMALLRLTMGKAVLNLCTKHIFWSHMPPSMFVSLASLVTDIEPVSQRFCAHLVKRLITAPNLPTDFISLFAVGGAFRRARAIKGDLVTVVNNRRKHYKHLLLVDNVDYDINGLLENHQHEAVEHCLNSAVFLLAHHPHFKSVNEVKDLRTVKTCLKFLMSAFVEGQAKLSPNFYVRLFAEIKLRYNADCSEDRLVNKPKEVQISPAKSPWSKASTITLDWTGHDRDNRVQIVGQARVGIQGVHEIEEEAMKVWVICELGELILTSLYRSKKNCKDPENVLVSQKFFSVERMESNHMYLPPRLYRQLGWVHKAAELLRVVDQPHFESSDEEELQPLGKKLSIKSKRMSPRLAAIKRKSVQFDQSVYNTSTHRLALYLKVKTPEIANLSHNVNPTSKRRREHQLVQSLCSKMAGIVEEIEDEHLKHLFDNKDVINVYNLDVVNLSAGAPGPDLLKRCIPLFMQATVHRMEKEQEHAYLFQYGITSGLWEYREQLSQFLTKRYSEQVNRADLVLTCGAAYGLVLIIDTFLPHNAVIFVEDVTYMIALEAFKQFPSMKVVPVPQTSEGVDTEALKIIASEEKSKGSWELTENKLFWAIFYTIPIFHNPTGVTMSQNCCESLVRVARELDLAVVCDDVYNLLYYGDSDSPPRRLFSYDRGTEGFRGGHVISNGTFSKIMAPGVRVGWLEVAPRLALVLRNSYVLFLRSGILKSGGAVNQYMSGVITSILELGLEDKHLDFLLHTCKERMQAVCDTLDQFLPSYCSFTRPEGGYFVWLRLPESVDANRLAGWCQDKYKVAAIPGSRFSVKQGFKNYLRLAIAFHQVEILTEATKNLCLGIKDYVENKCKWMLNSLVLTVITSTLVECENTTPANHTDVQYNATWESLDSRPLPPWYDEAKIGIFLHWGVFSVPGFGSEWFWQRWKGNYSEYVEFMDKNYPPGYTYQDFARDFTAEFYNPDDWAELFQSSGAKYVVLTSKHHEGYTLWPSSVSFSWNSVDVGPHRNLLGDLANSIRSKTDLKFGVYHSMFEWFNPLYMRDKSTNFSKQTFVGHKTIPELHELVNTYKPDVIWSDGDAEAPDSYWMSTDFLAWLYNESPVKSTVVVNDRWGKGVACHHGGYYTCNDRYNPGVLLKHKWENCMTLDKRSWGFRRNAKLSDYLTTAELIQELAETISCGGNILINVGPTKDGIIAPIFEERLRDLGSWLKVNGKAIYSTKPWVFQNDTVTSGSGLRNVNYFWVLQSSLRILNCPYLVEQDNSRLGFLVCTTILVHLVESESTTPASQTNVQYNATWESLDSRPLPQWYDEAKIGIFLHWGVFSVPSFGSEWFWINWRENVSKYVEFMDKNYPPGYTYQDFARDFTAEFYNPDDWAELFQSSGAKYVVLTSKHHEGYTLWPSAVSFSWNSMDVGPHRDLLGELASSIRSKTDLKFGVYHSLMDWFHPLYLRDKFTLFTEQMFVKQKSIPELHELVNAYNPEVIWSDGDWEAPDSYWTAKEFLAWLYNDSPVKDTVVVNDRWGSGIPCKHGGYYTCTDRYNPGVLIEHKWENCMTLDKASWGYRRNAKLSDYLTTAELVQEVVETVSCGGNILINVGPTKDGIITPIFEERLRDLGSWLKVNGKAIYSTKPWTFQNDTLTSGGSENDVDQTVYAIVLEWPKERQLLLGSPKLTKDSKLSILGGTGQLEWSQTSMGILVQLPERDSLSTDWAWVVRIEGIMKCESHIAAIKMLSAISIVFVSTLLVICSSQDTVRYNATWESLDTRPLPQWYDDAKFGIFIHWGLYSVPGFGSEWFWNRWATNYSEYVEFMEKNYPPGFTYQDFAPEFKAGFFDPDEWTELFQAAGAKYVVLTTKHHEGYTLWPSKYSFSWNAKDVGPNRDLVGDFSDAIRKTDIKLGLYHSLFEFYNPLYLMDKANNYSTRLFADQKTIPEMYELVEEYEPDVFWSDGGEGSSVEYWQSREFISWLYNDSPVKDTIVVNDRWGDETMCEHGDFFSCADRYNPGTLQAHKWENCMTIDQVAWGYRRNAKLSDYLSIEELIYSLVSTVSTGGEYCKCVYDAIFKLRTSFTLDSFISVSTGNLLLNVAPDKDGVITPIFEERLRDIGSWLTVNGEAIYSTVAWSSQLDSANSNKIMIKHSFVTILELVIQKITTHMCIMCRIEGCADTFSQLEKYTQNKNGSAVYAITLSWPQGNNLILGSPRLSDDSTVTLLGEDQELEWRASENKTLVIFPNKETVRTDWAWVIKITSVLN</sequence>
<evidence type="ECO:0000256" key="7">
    <source>
        <dbReference type="ARBA" id="ARBA00022801"/>
    </source>
</evidence>
<comment type="catalytic activity">
    <reaction evidence="1">
        <text>a neolactoside IV(2)-alpha-Fuc-nLc4Cer(d18:1(4E)) + H2O = a neolactoside nLc4Cer(d18:1(4E)) + L-fucose</text>
        <dbReference type="Rhea" id="RHEA:48224"/>
        <dbReference type="ChEBI" id="CHEBI:2181"/>
        <dbReference type="ChEBI" id="CHEBI:15377"/>
        <dbReference type="ChEBI" id="CHEBI:17006"/>
        <dbReference type="ChEBI" id="CHEBI:28691"/>
    </reaction>
    <physiologicalReaction direction="left-to-right" evidence="1">
        <dbReference type="Rhea" id="RHEA:48225"/>
    </physiologicalReaction>
</comment>
<dbReference type="InterPro" id="IPR017853">
    <property type="entry name" value="GH"/>
</dbReference>
<dbReference type="PANTHER" id="PTHR10030">
    <property type="entry name" value="ALPHA-L-FUCOSIDASE"/>
    <property type="match status" value="1"/>
</dbReference>
<dbReference type="EC" id="3.2.1.51" evidence="5"/>
<dbReference type="InterPro" id="IPR018526">
    <property type="entry name" value="Glyco_hydro_29_CS"/>
</dbReference>
<evidence type="ECO:0000313" key="15">
    <source>
        <dbReference type="EMBL" id="CAD7572084.1"/>
    </source>
</evidence>
<dbReference type="InterPro" id="IPR015421">
    <property type="entry name" value="PyrdxlP-dep_Trfase_major"/>
</dbReference>
<dbReference type="PROSITE" id="PS00385">
    <property type="entry name" value="ALPHA_L_FUCOSIDASE"/>
    <property type="match status" value="3"/>
</dbReference>
<dbReference type="InterPro" id="IPR016024">
    <property type="entry name" value="ARM-type_fold"/>
</dbReference>
<dbReference type="PRINTS" id="PR00741">
    <property type="entry name" value="GLHYDRLASE29"/>
</dbReference>
<feature type="domain" description="Alpha-L-fucosidase C-terminal" evidence="14">
    <location>
        <begin position="2347"/>
        <end position="2429"/>
    </location>
</feature>
<feature type="domain" description="Aminotransferase class I/classII large" evidence="12">
    <location>
        <begin position="1162"/>
        <end position="1551"/>
    </location>
</feature>
<evidence type="ECO:0000256" key="5">
    <source>
        <dbReference type="ARBA" id="ARBA00012662"/>
    </source>
</evidence>
<dbReference type="SUPFAM" id="SSF51445">
    <property type="entry name" value="(Trans)glycosidases"/>
    <property type="match status" value="4"/>
</dbReference>
<evidence type="ECO:0000256" key="2">
    <source>
        <dbReference type="ARBA" id="ARBA00000419"/>
    </source>
</evidence>
<comment type="catalytic activity">
    <reaction evidence="2">
        <text>a neolactoside IV(2)-alpha-Fuc-nLc4Cer(d18:0) + H2O = a neolactoside nLc4Cer(d18:0) + L-fucose</text>
        <dbReference type="Rhea" id="RHEA:49308"/>
        <dbReference type="ChEBI" id="CHEBI:2181"/>
        <dbReference type="ChEBI" id="CHEBI:15377"/>
        <dbReference type="ChEBI" id="CHEBI:91119"/>
        <dbReference type="ChEBI" id="CHEBI:91121"/>
    </reaction>
    <physiologicalReaction direction="left-to-right" evidence="2">
        <dbReference type="Rhea" id="RHEA:49309"/>
    </physiologicalReaction>
</comment>
<feature type="domain" description="Glycoside hydrolase family 29 N-terminal" evidence="13">
    <location>
        <begin position="1999"/>
        <end position="2336"/>
    </location>
</feature>
<keyword evidence="8" id="KW-0325">Glycoprotein</keyword>
<dbReference type="InterPro" id="IPR015424">
    <property type="entry name" value="PyrdxlP-dep_Trfase"/>
</dbReference>
<dbReference type="SUPFAM" id="SSF48371">
    <property type="entry name" value="ARM repeat"/>
    <property type="match status" value="1"/>
</dbReference>
<evidence type="ECO:0000256" key="8">
    <source>
        <dbReference type="ARBA" id="ARBA00023180"/>
    </source>
</evidence>
<dbReference type="Pfam" id="PF01120">
    <property type="entry name" value="Alpha_L_fucos"/>
    <property type="match status" value="4"/>
</dbReference>
<evidence type="ECO:0000256" key="9">
    <source>
        <dbReference type="ARBA" id="ARBA00023295"/>
    </source>
</evidence>
<evidence type="ECO:0000259" key="13">
    <source>
        <dbReference type="Pfam" id="PF01120"/>
    </source>
</evidence>
<dbReference type="Pfam" id="PF00155">
    <property type="entry name" value="Aminotran_1_2"/>
    <property type="match status" value="1"/>
</dbReference>
<evidence type="ECO:0000256" key="10">
    <source>
        <dbReference type="ARBA" id="ARBA00074133"/>
    </source>
</evidence>
<feature type="domain" description="Glycoside hydrolase family 29 N-terminal" evidence="13">
    <location>
        <begin position="2458"/>
        <end position="2763"/>
    </location>
</feature>
<keyword evidence="7" id="KW-0378">Hydrolase</keyword>
<dbReference type="CDD" id="cd00609">
    <property type="entry name" value="AAT_like"/>
    <property type="match status" value="1"/>
</dbReference>
<keyword evidence="6" id="KW-0732">Signal</keyword>
<protein>
    <recommendedName>
        <fullName evidence="10">Putative alpha-L-fucosidase</fullName>
        <ecNumber evidence="5">3.2.1.51</ecNumber>
    </recommendedName>
    <alternativeName>
        <fullName evidence="11">Alpha-L-fucoside fucohydrolase</fullName>
    </alternativeName>
</protein>
<evidence type="ECO:0000256" key="3">
    <source>
        <dbReference type="ARBA" id="ARBA00004071"/>
    </source>
</evidence>
<dbReference type="Gene3D" id="3.90.1150.10">
    <property type="entry name" value="Aspartate Aminotransferase, domain 1"/>
    <property type="match status" value="1"/>
</dbReference>
<dbReference type="Gene3D" id="2.60.40.1180">
    <property type="entry name" value="Golgi alpha-mannosidase II"/>
    <property type="match status" value="2"/>
</dbReference>
<dbReference type="GO" id="GO:0005764">
    <property type="term" value="C:lysosome"/>
    <property type="evidence" value="ECO:0007669"/>
    <property type="project" value="TreeGrafter"/>
</dbReference>
<reference evidence="15" key="1">
    <citation type="submission" date="2020-11" db="EMBL/GenBank/DDBJ databases">
        <authorList>
            <person name="Tran Van P."/>
        </authorList>
    </citation>
    <scope>NUCLEOTIDE SEQUENCE</scope>
</reference>
<feature type="domain" description="Glycoside hydrolase family 29 N-terminal" evidence="13">
    <location>
        <begin position="1593"/>
        <end position="1928"/>
    </location>
</feature>
<dbReference type="GO" id="GO:0006004">
    <property type="term" value="P:fucose metabolic process"/>
    <property type="evidence" value="ECO:0007669"/>
    <property type="project" value="InterPro"/>
</dbReference>
<evidence type="ECO:0000256" key="6">
    <source>
        <dbReference type="ARBA" id="ARBA00022729"/>
    </source>
</evidence>
<dbReference type="EMBL" id="OE180836">
    <property type="protein sequence ID" value="CAD7572084.1"/>
    <property type="molecule type" value="Genomic_DNA"/>
</dbReference>
<evidence type="ECO:0000256" key="11">
    <source>
        <dbReference type="ARBA" id="ARBA00081661"/>
    </source>
</evidence>
<dbReference type="GO" id="GO:0004560">
    <property type="term" value="F:alpha-L-fucosidase activity"/>
    <property type="evidence" value="ECO:0007669"/>
    <property type="project" value="UniProtKB-EC"/>
</dbReference>
<dbReference type="FunFam" id="3.20.20.80:FF:000027">
    <property type="entry name" value="Alpha-L-fucosidase"/>
    <property type="match status" value="3"/>
</dbReference>
<accession>A0A7R9J4X2</accession>
<proteinExistence type="inferred from homology"/>
<dbReference type="InterPro" id="IPR013780">
    <property type="entry name" value="Glyco_hydro_b"/>
</dbReference>
<dbReference type="InterPro" id="IPR015422">
    <property type="entry name" value="PyrdxlP-dep_Trfase_small"/>
</dbReference>
<dbReference type="GO" id="GO:0016139">
    <property type="term" value="P:glycoside catabolic process"/>
    <property type="evidence" value="ECO:0007669"/>
    <property type="project" value="TreeGrafter"/>
</dbReference>
<organism evidence="15">
    <name type="scientific">Timema californicum</name>
    <name type="common">California timema</name>
    <name type="synonym">Walking stick</name>
    <dbReference type="NCBI Taxonomy" id="61474"/>
    <lineage>
        <taxon>Eukaryota</taxon>
        <taxon>Metazoa</taxon>
        <taxon>Ecdysozoa</taxon>
        <taxon>Arthropoda</taxon>
        <taxon>Hexapoda</taxon>
        <taxon>Insecta</taxon>
        <taxon>Pterygota</taxon>
        <taxon>Neoptera</taxon>
        <taxon>Polyneoptera</taxon>
        <taxon>Phasmatodea</taxon>
        <taxon>Timematodea</taxon>
        <taxon>Timematoidea</taxon>
        <taxon>Timematidae</taxon>
        <taxon>Timema</taxon>
    </lineage>
</organism>
<dbReference type="Pfam" id="PF16757">
    <property type="entry name" value="Fucosidase_C"/>
    <property type="match status" value="2"/>
</dbReference>
<gene>
    <name evidence="15" type="ORF">TCMB3V08_LOCUS4742</name>
</gene>
<comment type="function">
    <text evidence="3">Alpha-L-fucosidase is responsible for hydrolyzing the alpha-1,6-linked fucose joined to the reducing-end N-acetylglucosamine of the carbohydrate moieties of glycoproteins.</text>
</comment>
<dbReference type="SUPFAM" id="SSF53383">
    <property type="entry name" value="PLP-dependent transferases"/>
    <property type="match status" value="1"/>
</dbReference>
<dbReference type="InterPro" id="IPR004839">
    <property type="entry name" value="Aminotransferase_I/II_large"/>
</dbReference>
<feature type="domain" description="Glycoside hydrolase family 29 N-terminal" evidence="13">
    <location>
        <begin position="2789"/>
        <end position="2824"/>
    </location>
</feature>
<dbReference type="GO" id="GO:0030170">
    <property type="term" value="F:pyridoxal phosphate binding"/>
    <property type="evidence" value="ECO:0007669"/>
    <property type="project" value="InterPro"/>
</dbReference>
<dbReference type="Pfam" id="PF20168">
    <property type="entry name" value="PDS5"/>
    <property type="match status" value="1"/>
</dbReference>
<feature type="domain" description="Alpha-L-fucosidase C-terminal" evidence="14">
    <location>
        <begin position="2877"/>
        <end position="2958"/>
    </location>
</feature>
<comment type="similarity">
    <text evidence="4">Belongs to the glycosyl hydrolase 29 family.</text>
</comment>
<dbReference type="PANTHER" id="PTHR10030:SF37">
    <property type="entry name" value="ALPHA-L-FUCOSIDASE-RELATED"/>
    <property type="match status" value="1"/>
</dbReference>